<dbReference type="Proteomes" id="UP000655523">
    <property type="component" value="Unassembled WGS sequence"/>
</dbReference>
<sequence>MALRQQAIGEASEARTAPGHTKPVAMATIVIGGVAFSRAVVKFDPELSGEILSSVCELAVNNAGA</sequence>
<evidence type="ECO:0000313" key="2">
    <source>
        <dbReference type="Proteomes" id="UP000655523"/>
    </source>
</evidence>
<dbReference type="RefSeq" id="WP_172176569.1">
    <property type="nucleotide sequence ID" value="NZ_WOEZ01000255.1"/>
</dbReference>
<gene>
    <name evidence="1" type="ORF">GNZ13_43145</name>
</gene>
<name>A0A972P0Z4_9BURK</name>
<reference evidence="1 2" key="1">
    <citation type="submission" date="2019-11" db="EMBL/GenBank/DDBJ databases">
        <title>Metabolism of dissolved organic matter in forest soils.</title>
        <authorList>
            <person name="Cyle K.T."/>
            <person name="Wilhelm R.C."/>
            <person name="Martinez C.E."/>
        </authorList>
    </citation>
    <scope>NUCLEOTIDE SEQUENCE [LARGE SCALE GENOMIC DNA]</scope>
    <source>
        <strain evidence="1 2">5N</strain>
    </source>
</reference>
<accession>A0A972P0Z4</accession>
<comment type="caution">
    <text evidence="1">The sequence shown here is derived from an EMBL/GenBank/DDBJ whole genome shotgun (WGS) entry which is preliminary data.</text>
</comment>
<dbReference type="AlphaFoldDB" id="A0A972P0Z4"/>
<proteinExistence type="predicted"/>
<dbReference type="EMBL" id="WOEZ01000255">
    <property type="protein sequence ID" value="NPT61160.1"/>
    <property type="molecule type" value="Genomic_DNA"/>
</dbReference>
<keyword evidence="2" id="KW-1185">Reference proteome</keyword>
<evidence type="ECO:0000313" key="1">
    <source>
        <dbReference type="EMBL" id="NPT61160.1"/>
    </source>
</evidence>
<organism evidence="1 2">
    <name type="scientific">Paraburkholderia elongata</name>
    <dbReference type="NCBI Taxonomy" id="2675747"/>
    <lineage>
        <taxon>Bacteria</taxon>
        <taxon>Pseudomonadati</taxon>
        <taxon>Pseudomonadota</taxon>
        <taxon>Betaproteobacteria</taxon>
        <taxon>Burkholderiales</taxon>
        <taxon>Burkholderiaceae</taxon>
        <taxon>Paraburkholderia</taxon>
    </lineage>
</organism>
<protein>
    <submittedName>
        <fullName evidence="1">Uncharacterized protein</fullName>
    </submittedName>
</protein>